<dbReference type="EMBL" id="JAUDFV010000147">
    <property type="protein sequence ID" value="KAL2720030.1"/>
    <property type="molecule type" value="Genomic_DNA"/>
</dbReference>
<sequence>MFQPRRHSREHVLPFDFLGPAEATDTFEVDESALYAVTRGLGSRLSSQKT</sequence>
<name>A0ABD2AHM9_VESSQ</name>
<reference evidence="1 2" key="1">
    <citation type="journal article" date="2024" name="Ann. Entomol. Soc. Am.">
        <title>Genomic analyses of the southern and eastern yellowjacket wasps (Hymenoptera: Vespidae) reveal evolutionary signatures of social life.</title>
        <authorList>
            <person name="Catto M.A."/>
            <person name="Caine P.B."/>
            <person name="Orr S.E."/>
            <person name="Hunt B.G."/>
            <person name="Goodisman M.A.D."/>
        </authorList>
    </citation>
    <scope>NUCLEOTIDE SEQUENCE [LARGE SCALE GENOMIC DNA]</scope>
    <source>
        <strain evidence="1">233</strain>
        <tissue evidence="1">Head and thorax</tissue>
    </source>
</reference>
<gene>
    <name evidence="1" type="ORF">V1478_010296</name>
</gene>
<dbReference type="Proteomes" id="UP001607302">
    <property type="component" value="Unassembled WGS sequence"/>
</dbReference>
<accession>A0ABD2AHM9</accession>
<dbReference type="AlphaFoldDB" id="A0ABD2AHM9"/>
<comment type="caution">
    <text evidence="1">The sequence shown here is derived from an EMBL/GenBank/DDBJ whole genome shotgun (WGS) entry which is preliminary data.</text>
</comment>
<protein>
    <submittedName>
        <fullName evidence="1">Uncharacterized protein</fullName>
    </submittedName>
</protein>
<evidence type="ECO:0000313" key="2">
    <source>
        <dbReference type="Proteomes" id="UP001607302"/>
    </source>
</evidence>
<evidence type="ECO:0000313" key="1">
    <source>
        <dbReference type="EMBL" id="KAL2720030.1"/>
    </source>
</evidence>
<proteinExistence type="predicted"/>
<keyword evidence="2" id="KW-1185">Reference proteome</keyword>
<organism evidence="1 2">
    <name type="scientific">Vespula squamosa</name>
    <name type="common">Southern yellow jacket</name>
    <name type="synonym">Wasp</name>
    <dbReference type="NCBI Taxonomy" id="30214"/>
    <lineage>
        <taxon>Eukaryota</taxon>
        <taxon>Metazoa</taxon>
        <taxon>Ecdysozoa</taxon>
        <taxon>Arthropoda</taxon>
        <taxon>Hexapoda</taxon>
        <taxon>Insecta</taxon>
        <taxon>Pterygota</taxon>
        <taxon>Neoptera</taxon>
        <taxon>Endopterygota</taxon>
        <taxon>Hymenoptera</taxon>
        <taxon>Apocrita</taxon>
        <taxon>Aculeata</taxon>
        <taxon>Vespoidea</taxon>
        <taxon>Vespidae</taxon>
        <taxon>Vespinae</taxon>
        <taxon>Vespula</taxon>
    </lineage>
</organism>